<keyword evidence="3" id="KW-1185">Reference proteome</keyword>
<dbReference type="Proteomes" id="UP000309340">
    <property type="component" value="Unassembled WGS sequence"/>
</dbReference>
<dbReference type="AlphaFoldDB" id="A0A4V5NHU5"/>
<protein>
    <submittedName>
        <fullName evidence="2">Uncharacterized protein</fullName>
    </submittedName>
</protein>
<dbReference type="Pfam" id="PF00797">
    <property type="entry name" value="Acetyltransf_2"/>
    <property type="match status" value="1"/>
</dbReference>
<sequence>MSQDRPHYTPQQLHAVYDRINLPPRFRYEPGDFSREVVRHHDGHGFLGALVTHTLAHIPFENLSLHYSPTHAVSIHPDALFQKIIRQDMGRGGYCLENNVFLGTVMRSLGFDVMTVGARINQMGKGGIGNEDGTTSYGGWSHIVNLVTIRGEVFVVDVGFGPGGPARPMALVDGAAERNMPPSQAQVIRLRRDAIADSDRKSVKLWIFERRSDEDAPWTPMYCFEDNVCFLPQDLEVMNYFTSTHRTSVYTYRVLCSKSILADQDATSMVGEIILYENKVTRRLGGKTETLATLKTEQDRVDALYKFLGVRLSPAQVAGIKGMATELRSFEGQQIPQDLV</sequence>
<dbReference type="OrthoDB" id="10260017at2759"/>
<dbReference type="STRING" id="329884.A0A4V5NHU5"/>
<proteinExistence type="inferred from homology"/>
<dbReference type="PANTHER" id="PTHR11786">
    <property type="entry name" value="N-HYDROXYARYLAMINE O-ACETYLTRANSFERASE"/>
    <property type="match status" value="1"/>
</dbReference>
<comment type="caution">
    <text evidence="2">The sequence shown here is derived from an EMBL/GenBank/DDBJ whole genome shotgun (WGS) entry which is preliminary data.</text>
</comment>
<dbReference type="InterPro" id="IPR001447">
    <property type="entry name" value="Arylamine_N-AcTrfase"/>
</dbReference>
<dbReference type="Gene3D" id="3.30.2140.20">
    <property type="match status" value="1"/>
</dbReference>
<dbReference type="GO" id="GO:0016407">
    <property type="term" value="F:acetyltransferase activity"/>
    <property type="evidence" value="ECO:0007669"/>
    <property type="project" value="InterPro"/>
</dbReference>
<dbReference type="InterPro" id="IPR053710">
    <property type="entry name" value="Arylamine_NAT_domain_sf"/>
</dbReference>
<dbReference type="SUPFAM" id="SSF54001">
    <property type="entry name" value="Cysteine proteinases"/>
    <property type="match status" value="1"/>
</dbReference>
<dbReference type="EMBL" id="NAJQ01000365">
    <property type="protein sequence ID" value="TKA71159.1"/>
    <property type="molecule type" value="Genomic_DNA"/>
</dbReference>
<dbReference type="InterPro" id="IPR038765">
    <property type="entry name" value="Papain-like_cys_pep_sf"/>
</dbReference>
<evidence type="ECO:0000256" key="1">
    <source>
        <dbReference type="ARBA" id="ARBA00006547"/>
    </source>
</evidence>
<comment type="similarity">
    <text evidence="1">Belongs to the arylamine N-acetyltransferase family.</text>
</comment>
<reference evidence="2 3" key="1">
    <citation type="submission" date="2017-03" db="EMBL/GenBank/DDBJ databases">
        <title>Genomes of endolithic fungi from Antarctica.</title>
        <authorList>
            <person name="Coleine C."/>
            <person name="Masonjones S."/>
            <person name="Stajich J.E."/>
        </authorList>
    </citation>
    <scope>NUCLEOTIDE SEQUENCE [LARGE SCALE GENOMIC DNA]</scope>
    <source>
        <strain evidence="2 3">CCFEE 5184</strain>
    </source>
</reference>
<dbReference type="PANTHER" id="PTHR11786:SF0">
    <property type="entry name" value="ARYLAMINE N-ACETYLTRANSFERASE 4-RELATED"/>
    <property type="match status" value="1"/>
</dbReference>
<organism evidence="2 3">
    <name type="scientific">Friedmanniomyces simplex</name>
    <dbReference type="NCBI Taxonomy" id="329884"/>
    <lineage>
        <taxon>Eukaryota</taxon>
        <taxon>Fungi</taxon>
        <taxon>Dikarya</taxon>
        <taxon>Ascomycota</taxon>
        <taxon>Pezizomycotina</taxon>
        <taxon>Dothideomycetes</taxon>
        <taxon>Dothideomycetidae</taxon>
        <taxon>Mycosphaerellales</taxon>
        <taxon>Teratosphaeriaceae</taxon>
        <taxon>Friedmanniomyces</taxon>
    </lineage>
</organism>
<evidence type="ECO:0000313" key="3">
    <source>
        <dbReference type="Proteomes" id="UP000309340"/>
    </source>
</evidence>
<evidence type="ECO:0000313" key="2">
    <source>
        <dbReference type="EMBL" id="TKA71159.1"/>
    </source>
</evidence>
<gene>
    <name evidence="2" type="ORF">B0A55_08252</name>
</gene>
<name>A0A4V5NHU5_9PEZI</name>
<accession>A0A4V5NHU5</accession>